<dbReference type="RefSeq" id="WP_158349384.1">
    <property type="nucleotide sequence ID" value="NZ_CP032996.1"/>
</dbReference>
<evidence type="ECO:0000256" key="12">
    <source>
        <dbReference type="ARBA" id="ARBA00023014"/>
    </source>
</evidence>
<dbReference type="PROSITE" id="PS00644">
    <property type="entry name" value="COMPLEX1_51K_1"/>
    <property type="match status" value="1"/>
</dbReference>
<dbReference type="PROSITE" id="PS00645">
    <property type="entry name" value="COMPLEX1_51K_2"/>
    <property type="match status" value="1"/>
</dbReference>
<reference evidence="19 20" key="1">
    <citation type="submission" date="2018-10" db="EMBL/GenBank/DDBJ databases">
        <title>Comparative functional genomics of the obligate endosymbiont Buchnera aphidicola.</title>
        <authorList>
            <person name="Chong R.A."/>
        </authorList>
    </citation>
    <scope>NUCLEOTIDE SEQUENCE [LARGE SCALE GENOMIC DNA]</scope>
    <source>
        <strain evidence="19 20">Tma</strain>
    </source>
</reference>
<keyword evidence="13 17" id="KW-0520">NAD</keyword>
<evidence type="ECO:0000256" key="11">
    <source>
        <dbReference type="ARBA" id="ARBA00023004"/>
    </source>
</evidence>
<evidence type="ECO:0000256" key="6">
    <source>
        <dbReference type="ARBA" id="ARBA00022630"/>
    </source>
</evidence>
<keyword evidence="5 17" id="KW-0004">4Fe-4S</keyword>
<dbReference type="InterPro" id="IPR019575">
    <property type="entry name" value="Nuop51_4Fe4S-bd"/>
</dbReference>
<dbReference type="FunFam" id="3.10.20.600:FF:000002">
    <property type="entry name" value="NADH-quinone oxidoreductase subunit F"/>
    <property type="match status" value="1"/>
</dbReference>
<evidence type="ECO:0000256" key="5">
    <source>
        <dbReference type="ARBA" id="ARBA00022485"/>
    </source>
</evidence>
<dbReference type="EMBL" id="CP032996">
    <property type="protein sequence ID" value="QCI27118.1"/>
    <property type="molecule type" value="Genomic_DNA"/>
</dbReference>
<dbReference type="GO" id="GO:0016491">
    <property type="term" value="F:oxidoreductase activity"/>
    <property type="evidence" value="ECO:0007669"/>
    <property type="project" value="UniProtKB-KW"/>
</dbReference>
<keyword evidence="19" id="KW-0560">Oxidoreductase</keyword>
<dbReference type="GO" id="GO:0051539">
    <property type="term" value="F:4 iron, 4 sulfur cluster binding"/>
    <property type="evidence" value="ECO:0007669"/>
    <property type="project" value="UniProtKB-UniRule"/>
</dbReference>
<gene>
    <name evidence="19" type="primary">nuoF</name>
    <name evidence="19" type="ORF">D9V81_00590</name>
</gene>
<accession>A0A4D6YMS7</accession>
<sequence>MNHIIKYPETHPLTWRLDTINKNPIWINEYHKKNGYSALKFMLNNMTPKDVINLVKDSELRGRGGAGFYTGIKWSLMPKKNNIPRYLLCNADEMEPGTYKDRLLLEQLPHQLLEGMIISGFAIEATMAYIFLRGEYISAENNLKKAIIEAENCGYLGRNILGSDFTFKIVLHTGAGRYICGEETALINSLEGKRANPRIKPPFPAIVGLWGKPTCVNNVETLSNIPAIVLNGSNWYKKISLSKDRGTKLMGFSGRVNNPGVWEVPFGISARELLEDYAKGMKKGFRLKAWQPGGAGTDFLTEKNLDVKMDFDSISKVGSRFGTGIAMAVDHTVNIVSLVLNLEKFFSRESCGLCTPCREGLPWIVKILQSFEDGFAQNEDINILEDLCVQLGPGKTVCAHAPGAMEPLQSAIKLFRSEFEQCIRKNSFSNIEMINKKNMFKLNL</sequence>
<comment type="catalytic activity">
    <reaction evidence="16 17">
        <text>a quinone + NADH + 5 H(+)(in) = a quinol + NAD(+) + 4 H(+)(out)</text>
        <dbReference type="Rhea" id="RHEA:57888"/>
        <dbReference type="ChEBI" id="CHEBI:15378"/>
        <dbReference type="ChEBI" id="CHEBI:24646"/>
        <dbReference type="ChEBI" id="CHEBI:57540"/>
        <dbReference type="ChEBI" id="CHEBI:57945"/>
        <dbReference type="ChEBI" id="CHEBI:132124"/>
    </reaction>
</comment>
<keyword evidence="20" id="KW-1185">Reference proteome</keyword>
<dbReference type="AlphaFoldDB" id="A0A4D6YMS7"/>
<name>A0A4D6YMS7_9GAMM</name>
<comment type="function">
    <text evidence="14">NDH-1 shuttles electrons from NADH, via FMN and iron-sulfur (Fe-S) centers, to quinones in the respiratory chain. Couples the redox reaction to proton translocation (for every two electrons transferred, four hydrogen ions are translocated across the cytoplasmic membrane), and thus conserves the redox energy in a proton gradient.</text>
</comment>
<dbReference type="NCBIfam" id="TIGR01959">
    <property type="entry name" value="nuoF_fam"/>
    <property type="match status" value="1"/>
</dbReference>
<dbReference type="GO" id="GO:0008137">
    <property type="term" value="F:NADH dehydrogenase (ubiquinone) activity"/>
    <property type="evidence" value="ECO:0007669"/>
    <property type="project" value="InterPro"/>
</dbReference>
<evidence type="ECO:0000256" key="14">
    <source>
        <dbReference type="ARBA" id="ARBA00025189"/>
    </source>
</evidence>
<dbReference type="Gene3D" id="3.10.20.600">
    <property type="match status" value="1"/>
</dbReference>
<evidence type="ECO:0000256" key="3">
    <source>
        <dbReference type="ARBA" id="ARBA00007523"/>
    </source>
</evidence>
<dbReference type="PANTHER" id="PTHR43578">
    <property type="entry name" value="NADH-QUINONE OXIDOREDUCTASE SUBUNIT F"/>
    <property type="match status" value="1"/>
</dbReference>
<dbReference type="Pfam" id="PF10589">
    <property type="entry name" value="NADH_4Fe-4S"/>
    <property type="match status" value="1"/>
</dbReference>
<keyword evidence="10" id="KW-1278">Translocase</keyword>
<dbReference type="SUPFAM" id="SSF142984">
    <property type="entry name" value="Nqo1 middle domain-like"/>
    <property type="match status" value="1"/>
</dbReference>
<dbReference type="Proteomes" id="UP000298603">
    <property type="component" value="Chromosome"/>
</dbReference>
<evidence type="ECO:0000313" key="19">
    <source>
        <dbReference type="EMBL" id="QCI27118.1"/>
    </source>
</evidence>
<dbReference type="EC" id="7.1.1.-" evidence="17"/>
<dbReference type="InterPro" id="IPR037207">
    <property type="entry name" value="Nuop51_4Fe4S-bd_sf"/>
</dbReference>
<keyword evidence="7 17" id="KW-0288">FMN</keyword>
<dbReference type="Pfam" id="PF01512">
    <property type="entry name" value="Complex1_51K"/>
    <property type="match status" value="1"/>
</dbReference>
<dbReference type="FunFam" id="3.40.50.11540:FF:000001">
    <property type="entry name" value="NADH dehydrogenase [ubiquinone] flavoprotein 1, mitochondrial"/>
    <property type="match status" value="1"/>
</dbReference>
<dbReference type="PANTHER" id="PTHR43578:SF3">
    <property type="entry name" value="NADH-QUINONE OXIDOREDUCTASE SUBUNIT F"/>
    <property type="match status" value="1"/>
</dbReference>
<evidence type="ECO:0000256" key="1">
    <source>
        <dbReference type="ARBA" id="ARBA00001917"/>
    </source>
</evidence>
<dbReference type="Gene3D" id="6.10.250.1450">
    <property type="match status" value="1"/>
</dbReference>
<dbReference type="GO" id="GO:0048038">
    <property type="term" value="F:quinone binding"/>
    <property type="evidence" value="ECO:0007669"/>
    <property type="project" value="UniProtKB-KW"/>
</dbReference>
<evidence type="ECO:0000256" key="17">
    <source>
        <dbReference type="RuleBase" id="RU364066"/>
    </source>
</evidence>
<dbReference type="InterPro" id="IPR001949">
    <property type="entry name" value="NADH-UbQ_OxRdtase_51kDa_CS"/>
</dbReference>
<evidence type="ECO:0000256" key="8">
    <source>
        <dbReference type="ARBA" id="ARBA00022719"/>
    </source>
</evidence>
<dbReference type="OrthoDB" id="9805533at2"/>
<protein>
    <recommendedName>
        <fullName evidence="4 17">NADH-quinone oxidoreductase subunit F</fullName>
        <ecNumber evidence="17">7.1.1.-</ecNumber>
    </recommendedName>
</protein>
<dbReference type="InterPro" id="IPR037225">
    <property type="entry name" value="Nuo51_FMN-bd_sf"/>
</dbReference>
<dbReference type="NCBIfam" id="NF010120">
    <property type="entry name" value="PRK13596.1"/>
    <property type="match status" value="1"/>
</dbReference>
<evidence type="ECO:0000256" key="4">
    <source>
        <dbReference type="ARBA" id="ARBA00019901"/>
    </source>
</evidence>
<evidence type="ECO:0000256" key="7">
    <source>
        <dbReference type="ARBA" id="ARBA00022643"/>
    </source>
</evidence>
<evidence type="ECO:0000313" key="20">
    <source>
        <dbReference type="Proteomes" id="UP000298603"/>
    </source>
</evidence>
<evidence type="ECO:0000259" key="18">
    <source>
        <dbReference type="SMART" id="SM00928"/>
    </source>
</evidence>
<proteinExistence type="inferred from homology"/>
<dbReference type="InterPro" id="IPR011538">
    <property type="entry name" value="Nuo51_FMN-bd"/>
</dbReference>
<evidence type="ECO:0000256" key="16">
    <source>
        <dbReference type="ARBA" id="ARBA00047712"/>
    </source>
</evidence>
<comment type="cofactor">
    <cofactor evidence="1 17">
        <name>FMN</name>
        <dbReference type="ChEBI" id="CHEBI:58210"/>
    </cofactor>
</comment>
<evidence type="ECO:0000256" key="13">
    <source>
        <dbReference type="ARBA" id="ARBA00023027"/>
    </source>
</evidence>
<organism evidence="19 20">
    <name type="scientific">Buchnera aphidicola</name>
    <name type="common">Therioaphis trifolii</name>
    <dbReference type="NCBI Taxonomy" id="1241884"/>
    <lineage>
        <taxon>Bacteria</taxon>
        <taxon>Pseudomonadati</taxon>
        <taxon>Pseudomonadota</taxon>
        <taxon>Gammaproteobacteria</taxon>
        <taxon>Enterobacterales</taxon>
        <taxon>Erwiniaceae</taxon>
        <taxon>Buchnera</taxon>
    </lineage>
</organism>
<dbReference type="Gene3D" id="1.20.1440.230">
    <property type="entry name" value="NADH-ubiquinone oxidoreductase 51kDa subunit, iron-sulphur binding domain"/>
    <property type="match status" value="1"/>
</dbReference>
<evidence type="ECO:0000256" key="2">
    <source>
        <dbReference type="ARBA" id="ARBA00001966"/>
    </source>
</evidence>
<evidence type="ECO:0000256" key="15">
    <source>
        <dbReference type="ARBA" id="ARBA00026021"/>
    </source>
</evidence>
<feature type="domain" description="NADH-ubiquinone oxidoreductase 51kDa subunit iron-sulphur binding" evidence="18">
    <location>
        <begin position="336"/>
        <end position="381"/>
    </location>
</feature>
<comment type="subunit">
    <text evidence="15">Composed of 13 different subunits. Subunits NuoCD, E, F, and G constitute the peripheral sector of the complex.</text>
</comment>
<keyword evidence="8 17" id="KW-0874">Quinone</keyword>
<dbReference type="GO" id="GO:0051287">
    <property type="term" value="F:NAD binding"/>
    <property type="evidence" value="ECO:0007669"/>
    <property type="project" value="UniProtKB-UniRule"/>
</dbReference>
<evidence type="ECO:0000256" key="9">
    <source>
        <dbReference type="ARBA" id="ARBA00022723"/>
    </source>
</evidence>
<keyword evidence="11 17" id="KW-0408">Iron</keyword>
<keyword evidence="12 17" id="KW-0411">Iron-sulfur</keyword>
<comment type="cofactor">
    <cofactor evidence="2 17">
        <name>[4Fe-4S] cluster</name>
        <dbReference type="ChEBI" id="CHEBI:49883"/>
    </cofactor>
</comment>
<dbReference type="SUPFAM" id="SSF142019">
    <property type="entry name" value="Nqo1 FMN-binding domain-like"/>
    <property type="match status" value="1"/>
</dbReference>
<dbReference type="SUPFAM" id="SSF140490">
    <property type="entry name" value="Nqo1C-terminal domain-like"/>
    <property type="match status" value="1"/>
</dbReference>
<dbReference type="GO" id="GO:0046872">
    <property type="term" value="F:metal ion binding"/>
    <property type="evidence" value="ECO:0007669"/>
    <property type="project" value="UniProtKB-KW"/>
</dbReference>
<dbReference type="GO" id="GO:0010181">
    <property type="term" value="F:FMN binding"/>
    <property type="evidence" value="ECO:0007669"/>
    <property type="project" value="InterPro"/>
</dbReference>
<dbReference type="FunFam" id="1.20.1440.230:FF:000002">
    <property type="entry name" value="NADH-quinone oxidoreductase subunit F"/>
    <property type="match status" value="1"/>
</dbReference>
<keyword evidence="6 17" id="KW-0285">Flavoprotein</keyword>
<comment type="similarity">
    <text evidence="3 17">Belongs to the complex I 51 kDa subunit family.</text>
</comment>
<evidence type="ECO:0000256" key="10">
    <source>
        <dbReference type="ARBA" id="ARBA00022967"/>
    </source>
</evidence>
<keyword evidence="9 17" id="KW-0479">Metal-binding</keyword>
<dbReference type="Gene3D" id="3.40.50.11540">
    <property type="entry name" value="NADH-ubiquinone oxidoreductase 51kDa subunit"/>
    <property type="match status" value="1"/>
</dbReference>
<dbReference type="SMART" id="SM00928">
    <property type="entry name" value="NADH_4Fe-4S"/>
    <property type="match status" value="1"/>
</dbReference>
<dbReference type="InterPro" id="IPR011537">
    <property type="entry name" value="NADH-UbQ_OxRdtase_suF"/>
</dbReference>